<dbReference type="Proteomes" id="UP000236291">
    <property type="component" value="Unassembled WGS sequence"/>
</dbReference>
<reference evidence="1 2" key="2">
    <citation type="journal article" date="2017" name="Front. Plant Sci.">
        <title>Gene Classification and Mining of Molecular Markers Useful in Red Clover (Trifolium pratense) Breeding.</title>
        <authorList>
            <person name="Istvanek J."/>
            <person name="Dluhosova J."/>
            <person name="Dluhos P."/>
            <person name="Patkova L."/>
            <person name="Nedelnik J."/>
            <person name="Repkova J."/>
        </authorList>
    </citation>
    <scope>NUCLEOTIDE SEQUENCE [LARGE SCALE GENOMIC DNA]</scope>
    <source>
        <strain evidence="2">cv. Tatra</strain>
        <tissue evidence="1">Young leaves</tissue>
    </source>
</reference>
<reference evidence="1 2" key="1">
    <citation type="journal article" date="2014" name="Am. J. Bot.">
        <title>Genome assembly and annotation for red clover (Trifolium pratense; Fabaceae).</title>
        <authorList>
            <person name="Istvanek J."/>
            <person name="Jaros M."/>
            <person name="Krenek A."/>
            <person name="Repkova J."/>
        </authorList>
    </citation>
    <scope>NUCLEOTIDE SEQUENCE [LARGE SCALE GENOMIC DNA]</scope>
    <source>
        <strain evidence="2">cv. Tatra</strain>
        <tissue evidence="1">Young leaves</tissue>
    </source>
</reference>
<evidence type="ECO:0000313" key="2">
    <source>
        <dbReference type="Proteomes" id="UP000236291"/>
    </source>
</evidence>
<evidence type="ECO:0000313" key="1">
    <source>
        <dbReference type="EMBL" id="PNX57954.1"/>
    </source>
</evidence>
<feature type="non-terminal residue" evidence="1">
    <location>
        <position position="60"/>
    </location>
</feature>
<gene>
    <name evidence="1" type="ORF">L195_g058950</name>
</gene>
<proteinExistence type="predicted"/>
<dbReference type="EMBL" id="ASHM01125645">
    <property type="protein sequence ID" value="PNX57954.1"/>
    <property type="molecule type" value="Genomic_DNA"/>
</dbReference>
<dbReference type="AlphaFoldDB" id="A0A2K3JVA7"/>
<name>A0A2K3JVA7_TRIPR</name>
<protein>
    <submittedName>
        <fullName evidence="1">Uncharacterized protein</fullName>
    </submittedName>
</protein>
<accession>A0A2K3JVA7</accession>
<organism evidence="1 2">
    <name type="scientific">Trifolium pratense</name>
    <name type="common">Red clover</name>
    <dbReference type="NCBI Taxonomy" id="57577"/>
    <lineage>
        <taxon>Eukaryota</taxon>
        <taxon>Viridiplantae</taxon>
        <taxon>Streptophyta</taxon>
        <taxon>Embryophyta</taxon>
        <taxon>Tracheophyta</taxon>
        <taxon>Spermatophyta</taxon>
        <taxon>Magnoliopsida</taxon>
        <taxon>eudicotyledons</taxon>
        <taxon>Gunneridae</taxon>
        <taxon>Pentapetalae</taxon>
        <taxon>rosids</taxon>
        <taxon>fabids</taxon>
        <taxon>Fabales</taxon>
        <taxon>Fabaceae</taxon>
        <taxon>Papilionoideae</taxon>
        <taxon>50 kb inversion clade</taxon>
        <taxon>NPAAA clade</taxon>
        <taxon>Hologalegina</taxon>
        <taxon>IRL clade</taxon>
        <taxon>Trifolieae</taxon>
        <taxon>Trifolium</taxon>
    </lineage>
</organism>
<comment type="caution">
    <text evidence="1">The sequence shown here is derived from an EMBL/GenBank/DDBJ whole genome shotgun (WGS) entry which is preliminary data.</text>
</comment>
<sequence length="60" mass="6825">MRTMSDLGDCFDKLVREFAVNVCDNCDDPKNPEYRQVPTTHSSNVAKELVRFIYVVGTKA</sequence>